<accession>A0ACC0BLH8</accession>
<reference evidence="2" key="1">
    <citation type="journal article" date="2023" name="Nat. Plants">
        <title>Single-cell RNA sequencing provides a high-resolution roadmap for understanding the multicellular compartmentation of specialized metabolism.</title>
        <authorList>
            <person name="Sun S."/>
            <person name="Shen X."/>
            <person name="Li Y."/>
            <person name="Li Y."/>
            <person name="Wang S."/>
            <person name="Li R."/>
            <person name="Zhang H."/>
            <person name="Shen G."/>
            <person name="Guo B."/>
            <person name="Wei J."/>
            <person name="Xu J."/>
            <person name="St-Pierre B."/>
            <person name="Chen S."/>
            <person name="Sun C."/>
        </authorList>
    </citation>
    <scope>NUCLEOTIDE SEQUENCE [LARGE SCALE GENOMIC DNA]</scope>
</reference>
<dbReference type="Proteomes" id="UP001060085">
    <property type="component" value="Linkage Group LG03"/>
</dbReference>
<sequence length="175" mass="18317">MALEEGSIIFVSAPSLPLQDRVAIVTGASRGIGRTIALHLASLGAKLVIIYASNSSQAELVAAEINKSDAVAAEASPRAIAVKANVSEPEKVKSLFDVTESAFNFAVNIMVNSAGIVDSKYPTVSNTSLIQRAINESPLDRLEKTEDIASVVGFLAGDTGEWTNGQIVRVNGGYV</sequence>
<dbReference type="EMBL" id="CM044703">
    <property type="protein sequence ID" value="KAI5673531.1"/>
    <property type="molecule type" value="Genomic_DNA"/>
</dbReference>
<protein>
    <submittedName>
        <fullName evidence="1">Uncharacterized protein</fullName>
    </submittedName>
</protein>
<evidence type="ECO:0000313" key="2">
    <source>
        <dbReference type="Proteomes" id="UP001060085"/>
    </source>
</evidence>
<name>A0ACC0BLH8_CATRO</name>
<proteinExistence type="predicted"/>
<organism evidence="1 2">
    <name type="scientific">Catharanthus roseus</name>
    <name type="common">Madagascar periwinkle</name>
    <name type="synonym">Vinca rosea</name>
    <dbReference type="NCBI Taxonomy" id="4058"/>
    <lineage>
        <taxon>Eukaryota</taxon>
        <taxon>Viridiplantae</taxon>
        <taxon>Streptophyta</taxon>
        <taxon>Embryophyta</taxon>
        <taxon>Tracheophyta</taxon>
        <taxon>Spermatophyta</taxon>
        <taxon>Magnoliopsida</taxon>
        <taxon>eudicotyledons</taxon>
        <taxon>Gunneridae</taxon>
        <taxon>Pentapetalae</taxon>
        <taxon>asterids</taxon>
        <taxon>lamiids</taxon>
        <taxon>Gentianales</taxon>
        <taxon>Apocynaceae</taxon>
        <taxon>Rauvolfioideae</taxon>
        <taxon>Vinceae</taxon>
        <taxon>Catharanthinae</taxon>
        <taxon>Catharanthus</taxon>
    </lineage>
</organism>
<evidence type="ECO:0000313" key="1">
    <source>
        <dbReference type="EMBL" id="KAI5673531.1"/>
    </source>
</evidence>
<keyword evidence="2" id="KW-1185">Reference proteome</keyword>
<gene>
    <name evidence="1" type="ORF">M9H77_13895</name>
</gene>
<comment type="caution">
    <text evidence="1">The sequence shown here is derived from an EMBL/GenBank/DDBJ whole genome shotgun (WGS) entry which is preliminary data.</text>
</comment>